<keyword evidence="3" id="KW-0804">Transcription</keyword>
<accession>A0A077FCP6</accession>
<organism evidence="6 7">
    <name type="scientific">Pseudomonas alkylphenolica</name>
    <dbReference type="NCBI Taxonomy" id="237609"/>
    <lineage>
        <taxon>Bacteria</taxon>
        <taxon>Pseudomonadati</taxon>
        <taxon>Pseudomonadota</taxon>
        <taxon>Gammaproteobacteria</taxon>
        <taxon>Pseudomonadales</taxon>
        <taxon>Pseudomonadaceae</taxon>
        <taxon>Pseudomonas</taxon>
    </lineage>
</organism>
<dbReference type="InterPro" id="IPR009057">
    <property type="entry name" value="Homeodomain-like_sf"/>
</dbReference>
<dbReference type="RefSeq" id="WP_038613781.1">
    <property type="nucleotide sequence ID" value="NZ_CP009048.1"/>
</dbReference>
<dbReference type="InterPro" id="IPR032687">
    <property type="entry name" value="AraC-type_N"/>
</dbReference>
<evidence type="ECO:0000313" key="6">
    <source>
        <dbReference type="EMBL" id="AIL63147.1"/>
    </source>
</evidence>
<dbReference type="SUPFAM" id="SSF46689">
    <property type="entry name" value="Homeodomain-like"/>
    <property type="match status" value="1"/>
</dbReference>
<dbReference type="HOGENOM" id="CLU_047522_1_1_6"/>
<evidence type="ECO:0000313" key="7">
    <source>
        <dbReference type="Proteomes" id="UP000028931"/>
    </source>
</evidence>
<dbReference type="GO" id="GO:0003700">
    <property type="term" value="F:DNA-binding transcription factor activity"/>
    <property type="evidence" value="ECO:0007669"/>
    <property type="project" value="InterPro"/>
</dbReference>
<evidence type="ECO:0000256" key="3">
    <source>
        <dbReference type="ARBA" id="ARBA00023163"/>
    </source>
</evidence>
<feature type="region of interest" description="Disordered" evidence="4">
    <location>
        <begin position="322"/>
        <end position="345"/>
    </location>
</feature>
<dbReference type="PROSITE" id="PS01124">
    <property type="entry name" value="HTH_ARAC_FAMILY_2"/>
    <property type="match status" value="1"/>
</dbReference>
<evidence type="ECO:0000256" key="4">
    <source>
        <dbReference type="SAM" id="MobiDB-lite"/>
    </source>
</evidence>
<keyword evidence="2" id="KW-0238">DNA-binding</keyword>
<dbReference type="EMBL" id="CP009048">
    <property type="protein sequence ID" value="AIL63147.1"/>
    <property type="molecule type" value="Genomic_DNA"/>
</dbReference>
<dbReference type="PANTHER" id="PTHR47894">
    <property type="entry name" value="HTH-TYPE TRANSCRIPTIONAL REGULATOR GADX"/>
    <property type="match status" value="1"/>
</dbReference>
<evidence type="ECO:0000259" key="5">
    <source>
        <dbReference type="PROSITE" id="PS01124"/>
    </source>
</evidence>
<name>A0A077FCP6_9PSED</name>
<evidence type="ECO:0000256" key="2">
    <source>
        <dbReference type="ARBA" id="ARBA00023125"/>
    </source>
</evidence>
<keyword evidence="1" id="KW-0805">Transcription regulation</keyword>
<reference evidence="6 7" key="1">
    <citation type="submission" date="2014-07" db="EMBL/GenBank/DDBJ databases">
        <authorList>
            <person name="Lee K."/>
            <person name="Lim J.Y."/>
            <person name="Hwang I."/>
        </authorList>
    </citation>
    <scope>NUCLEOTIDE SEQUENCE [LARGE SCALE GENOMIC DNA]</scope>
    <source>
        <strain evidence="6 7">KL28</strain>
    </source>
</reference>
<proteinExistence type="predicted"/>
<dbReference type="GO" id="GO:0000976">
    <property type="term" value="F:transcription cis-regulatory region binding"/>
    <property type="evidence" value="ECO:0007669"/>
    <property type="project" value="TreeGrafter"/>
</dbReference>
<gene>
    <name evidence="6" type="ORF">PSAKL28_40000</name>
</gene>
<feature type="domain" description="HTH araC/xylS-type" evidence="5">
    <location>
        <begin position="237"/>
        <end position="335"/>
    </location>
</feature>
<sequence length="345" mass="39377">MQSLGYSSVPPLLKYVRHAEQLGMAIEPALAVAGLQAQQLSDNSLRVPGEAHERLLDYFCEHSGDPLFGLNSARFVLPNSWNVLGYITMNCATLGDAMNRIMPFEKLVGDMGVSRAETQGEHVHLIWTCRHQRPRIRRHLVENVLGSWLQYARWIADAQLSPAAVWLEHPLPADTERAQYEQFFDCPVLFDQPYSALVVPLPYLQLPLRQADAQLLRTLEDHALGLMATLEDASLEQRVKNILRQLLKEGLPRKEQVAEQFAVSVRTLQRQLHQANTSYQQILDDLRQELAEHYLLHSTLPIQDIAQYLGFTEPRSFHRTFKSRRGIPPGEFRQTYRESPNPSNA</sequence>
<dbReference type="PANTHER" id="PTHR47894:SF1">
    <property type="entry name" value="HTH-TYPE TRANSCRIPTIONAL REGULATOR VQSM"/>
    <property type="match status" value="1"/>
</dbReference>
<dbReference type="AlphaFoldDB" id="A0A077FCP6"/>
<evidence type="ECO:0000256" key="1">
    <source>
        <dbReference type="ARBA" id="ARBA00023015"/>
    </source>
</evidence>
<dbReference type="eggNOG" id="COG2207">
    <property type="taxonomic scope" value="Bacteria"/>
</dbReference>
<dbReference type="SMART" id="SM00342">
    <property type="entry name" value="HTH_ARAC"/>
    <property type="match status" value="1"/>
</dbReference>
<dbReference type="InterPro" id="IPR018060">
    <property type="entry name" value="HTH_AraC"/>
</dbReference>
<protein>
    <submittedName>
        <fullName evidence="6">AraC family transcriptional regulator</fullName>
    </submittedName>
</protein>
<dbReference type="Pfam" id="PF12625">
    <property type="entry name" value="Arabinose_bd"/>
    <property type="match status" value="1"/>
</dbReference>
<dbReference type="GO" id="GO:0005829">
    <property type="term" value="C:cytosol"/>
    <property type="evidence" value="ECO:0007669"/>
    <property type="project" value="TreeGrafter"/>
</dbReference>
<dbReference type="OrthoDB" id="5582699at2"/>
<dbReference type="KEGG" id="palk:PSAKL28_40000"/>
<dbReference type="Gene3D" id="1.10.10.60">
    <property type="entry name" value="Homeodomain-like"/>
    <property type="match status" value="1"/>
</dbReference>
<dbReference type="Pfam" id="PF12833">
    <property type="entry name" value="HTH_18"/>
    <property type="match status" value="1"/>
</dbReference>
<dbReference type="Proteomes" id="UP000028931">
    <property type="component" value="Chromosome"/>
</dbReference>